<feature type="region of interest" description="Disordered" evidence="2">
    <location>
        <begin position="1"/>
        <end position="38"/>
    </location>
</feature>
<evidence type="ECO:0000313" key="4">
    <source>
        <dbReference type="Proteomes" id="UP000199800"/>
    </source>
</evidence>
<evidence type="ECO:0000256" key="1">
    <source>
        <dbReference type="SAM" id="Coils"/>
    </source>
</evidence>
<feature type="coiled-coil region" evidence="1">
    <location>
        <begin position="605"/>
        <end position="632"/>
    </location>
</feature>
<feature type="coiled-coil region" evidence="1">
    <location>
        <begin position="422"/>
        <end position="453"/>
    </location>
</feature>
<dbReference type="Proteomes" id="UP000199800">
    <property type="component" value="Unassembled WGS sequence"/>
</dbReference>
<reference evidence="3 4" key="1">
    <citation type="submission" date="2016-10" db="EMBL/GenBank/DDBJ databases">
        <authorList>
            <person name="de Groot N.N."/>
        </authorList>
    </citation>
    <scope>NUCLEOTIDE SEQUENCE [LARGE SCALE GENOMIC DNA]</scope>
    <source>
        <strain evidence="3 4">DSM 1801</strain>
    </source>
</reference>
<keyword evidence="1" id="KW-0175">Coiled coil</keyword>
<accession>A0A1H9ZRP0</accession>
<dbReference type="AlphaFoldDB" id="A0A1H9ZRP0"/>
<evidence type="ECO:0000313" key="3">
    <source>
        <dbReference type="EMBL" id="SES84430.1"/>
    </source>
</evidence>
<feature type="compositionally biased region" description="Polar residues" evidence="2">
    <location>
        <begin position="27"/>
        <end position="37"/>
    </location>
</feature>
<keyword evidence="4" id="KW-1185">Reference proteome</keyword>
<gene>
    <name evidence="3" type="ORF">SAMN04487772_10486</name>
</gene>
<evidence type="ECO:0000256" key="2">
    <source>
        <dbReference type="SAM" id="MobiDB-lite"/>
    </source>
</evidence>
<dbReference type="EMBL" id="FOHN01000004">
    <property type="protein sequence ID" value="SES84430.1"/>
    <property type="molecule type" value="Genomic_DNA"/>
</dbReference>
<sequence length="649" mass="74035">MSFQPSQFKAIDFSRNRKQSGAKDMSESSGESLQLKKSSGAGGTKVIQRLKSGIRCKDGVITSGDLWGILKKITDNRKPLSNGNKDFYDTFINLKVNDGNGKIIFGGTEFERNDKNNYIYYQNKGEKGTKNKYKGSYPELAELLKNESVKGQDDAKKMRGWIQNGVSIGAGIVKQYSSRKRDDTLKQTTLALFGAETTRSPRIFLTSMMLLDNMQSGIGYGKGNRKEYVLSSMLQRGERNGKYSLKTKNKFIYYGNSVAYGHRSGEQIKGILGAGLHFTTDKRSIAGGKFASAGADSMAQGQANDKFHSNNIVHNKEVGILINWLKLQGEPFSSGTVISDGFELQVKENKSTVKKKIEELVKKRASSYEYMEDGKNESEISKEYKKNESKNKAKYDYEDHERSFTYDEKFLNAKIVNISNHIERLKKVQVKREKRLENIKQNIRIRFEKLLKQEEKANIEVSEICGLDTMPTYEKLLGSKIPLALFENGKGYYNIKCSKKVAERAGLKYCCMEESLLKGIFSEMHNNKKRYGLGEGVTTPDQWHGAFQNKIVDEIINIKTQKHNNIISEIDNVVNRGETSFDKKINKWIKQYNDKNTESFNNKKIETIKKEIEKLNKLIVNLEREKKNYGYKKESRLLTNCPLYNDFIM</sequence>
<protein>
    <submittedName>
        <fullName evidence="3">Uncharacterized protein</fullName>
    </submittedName>
</protein>
<proteinExistence type="predicted"/>
<organism evidence="3 4">
    <name type="scientific">[Clostridium] polysaccharolyticum</name>
    <dbReference type="NCBI Taxonomy" id="29364"/>
    <lineage>
        <taxon>Bacteria</taxon>
        <taxon>Bacillati</taxon>
        <taxon>Bacillota</taxon>
        <taxon>Clostridia</taxon>
        <taxon>Lachnospirales</taxon>
        <taxon>Lachnospiraceae</taxon>
    </lineage>
</organism>
<name>A0A1H9ZRP0_9FIRM</name>
<dbReference type="STRING" id="29364.SAMN04487772_10486"/>